<feature type="compositionally biased region" description="Basic and acidic residues" evidence="2">
    <location>
        <begin position="191"/>
        <end position="200"/>
    </location>
</feature>
<gene>
    <name evidence="4" type="ORF">IL334_004575</name>
</gene>
<feature type="compositionally biased region" description="Acidic residues" evidence="2">
    <location>
        <begin position="57"/>
        <end position="74"/>
    </location>
</feature>
<dbReference type="PANTHER" id="PTHR13275">
    <property type="entry name" value="YL-1 PROTEIN TRANSCRIPTION FACTOR-LIKE 1"/>
    <property type="match status" value="1"/>
</dbReference>
<evidence type="ECO:0000259" key="3">
    <source>
        <dbReference type="SMART" id="SM00993"/>
    </source>
</evidence>
<feature type="compositionally biased region" description="Polar residues" evidence="2">
    <location>
        <begin position="474"/>
        <end position="484"/>
    </location>
</feature>
<comment type="similarity">
    <text evidence="1">Belongs to the VPS72/YL1 family.</text>
</comment>
<evidence type="ECO:0000256" key="2">
    <source>
        <dbReference type="SAM" id="MobiDB-lite"/>
    </source>
</evidence>
<feature type="compositionally biased region" description="Acidic residues" evidence="2">
    <location>
        <begin position="31"/>
        <end position="46"/>
    </location>
</feature>
<dbReference type="Proteomes" id="UP001329825">
    <property type="component" value="Chromosome 6"/>
</dbReference>
<evidence type="ECO:0000256" key="1">
    <source>
        <dbReference type="ARBA" id="ARBA00006832"/>
    </source>
</evidence>
<dbReference type="Pfam" id="PF05764">
    <property type="entry name" value="YL1"/>
    <property type="match status" value="1"/>
</dbReference>
<feature type="compositionally biased region" description="Basic and acidic residues" evidence="2">
    <location>
        <begin position="20"/>
        <end position="30"/>
    </location>
</feature>
<feature type="compositionally biased region" description="Basic and acidic residues" evidence="2">
    <location>
        <begin position="325"/>
        <end position="343"/>
    </location>
</feature>
<dbReference type="SMART" id="SM00993">
    <property type="entry name" value="YL1_C"/>
    <property type="match status" value="1"/>
</dbReference>
<accession>A0ABZ1D1B7</accession>
<feature type="domain" description="Vps72/YL1 C-terminal" evidence="3">
    <location>
        <begin position="585"/>
        <end position="614"/>
    </location>
</feature>
<dbReference type="EMBL" id="CP141886">
    <property type="protein sequence ID" value="WRT67603.1"/>
    <property type="molecule type" value="Genomic_DNA"/>
</dbReference>
<feature type="compositionally biased region" description="Polar residues" evidence="2">
    <location>
        <begin position="344"/>
        <end position="353"/>
    </location>
</feature>
<name>A0ABZ1D1B7_9TREE</name>
<dbReference type="InterPro" id="IPR013272">
    <property type="entry name" value="Vps72/YL1_C"/>
</dbReference>
<organism evidence="4 5">
    <name type="scientific">Kwoniella shivajii</name>
    <dbReference type="NCBI Taxonomy" id="564305"/>
    <lineage>
        <taxon>Eukaryota</taxon>
        <taxon>Fungi</taxon>
        <taxon>Dikarya</taxon>
        <taxon>Basidiomycota</taxon>
        <taxon>Agaricomycotina</taxon>
        <taxon>Tremellomycetes</taxon>
        <taxon>Tremellales</taxon>
        <taxon>Cryptococcaceae</taxon>
        <taxon>Kwoniella</taxon>
    </lineage>
</organism>
<protein>
    <recommendedName>
        <fullName evidence="3">Vps72/YL1 C-terminal domain-containing protein</fullName>
    </recommendedName>
</protein>
<proteinExistence type="inferred from homology"/>
<dbReference type="PANTHER" id="PTHR13275:SF4">
    <property type="entry name" value="VACUOLAR PROTEIN SORTING-ASSOCIATED PROTEIN 72 HOMOLOG"/>
    <property type="match status" value="1"/>
</dbReference>
<feature type="compositionally biased region" description="Basic and acidic residues" evidence="2">
    <location>
        <begin position="280"/>
        <end position="289"/>
    </location>
</feature>
<feature type="compositionally biased region" description="Low complexity" evidence="2">
    <location>
        <begin position="117"/>
        <end position="126"/>
    </location>
</feature>
<dbReference type="RefSeq" id="XP_062792343.1">
    <property type="nucleotide sequence ID" value="XM_062936292.1"/>
</dbReference>
<dbReference type="InterPro" id="IPR046757">
    <property type="entry name" value="YL1_N"/>
</dbReference>
<evidence type="ECO:0000313" key="4">
    <source>
        <dbReference type="EMBL" id="WRT67603.1"/>
    </source>
</evidence>
<feature type="region of interest" description="Disordered" evidence="2">
    <location>
        <begin position="1"/>
        <end position="200"/>
    </location>
</feature>
<feature type="compositionally biased region" description="Basic and acidic residues" evidence="2">
    <location>
        <begin position="149"/>
        <end position="159"/>
    </location>
</feature>
<feature type="region of interest" description="Disordered" evidence="2">
    <location>
        <begin position="280"/>
        <end position="370"/>
    </location>
</feature>
<sequence>MSNHETVTTGRAKRSTAGNRMRELLERAHQEDDDELFQEVENDEEFTAPQEVKDVFLDEFADTDEEVEMDEEAEERALRREERKKEKGKSKAIYDPTAKISKSNSKSRPDTTDKLLSDPSLSLLDPNIDASRMAPSTLILTLRRKRREAKREQRSEARRSNLRASTLQTEKEIVEREAQAKANRGNKGRRAQHETGEVRGARPMTQDELIAAALEEEERNKEALRDWLKKEDERRELRRVGRKRVKGPRWTWVSRTVERLIEVIGEENVVKEVTATEKRAEKAEEKKNMDQPSMTVTTDQQSVLPEGNTTVDEEVKQGTATGGNAEEKKDAITTDKLAGDDTSHSQGVQSEGDITTARDQLPIPDETLLNPDGAVHADIFTDQPAADPLDGSSASASMKSIIEQKADESIAAPDLTANDPTITPQPPGTEDASTQESQSLSESHPSTSAKEPSTVNAEGGTFPPVPGSDKPKESPTSPSKQISDTAVPKGPAVPDALPPIASSSSDPSHAIARPSGTTVAPPSINRPAVTEPVNEENKYTRNYLILSQVPGGLSEELRLILGGHVEWDDVMYIPARNRPINRKPPICAFTGLPAKYRHPTTMIPYATAEGYKHIQALLQERYKYDDGGWWLGGEEDVRADGMEGVEGWWEATNGGWMDGKEIPEPVEKMEQMPAEVMEEIEPVEEVVLVRGKRKTVGESASSTPVPIAKKTKGKGKASVIEGDEAVSSPVEGLKRSKSRGKRN</sequence>
<feature type="region of interest" description="Disordered" evidence="2">
    <location>
        <begin position="408"/>
        <end position="533"/>
    </location>
</feature>
<keyword evidence="5" id="KW-1185">Reference proteome</keyword>
<feature type="compositionally biased region" description="Basic and acidic residues" evidence="2">
    <location>
        <begin position="75"/>
        <end position="85"/>
    </location>
</feature>
<feature type="compositionally biased region" description="Polar residues" evidence="2">
    <location>
        <begin position="290"/>
        <end position="310"/>
    </location>
</feature>
<evidence type="ECO:0000313" key="5">
    <source>
        <dbReference type="Proteomes" id="UP001329825"/>
    </source>
</evidence>
<feature type="compositionally biased region" description="Polar residues" evidence="2">
    <location>
        <begin position="431"/>
        <end position="456"/>
    </location>
</feature>
<feature type="region of interest" description="Disordered" evidence="2">
    <location>
        <begin position="693"/>
        <end position="743"/>
    </location>
</feature>
<feature type="compositionally biased region" description="Basic and acidic residues" evidence="2">
    <location>
        <begin position="107"/>
        <end position="116"/>
    </location>
</feature>
<reference evidence="4 5" key="1">
    <citation type="submission" date="2024-01" db="EMBL/GenBank/DDBJ databases">
        <title>Comparative genomics of Cryptococcus and Kwoniella reveals pathogenesis evolution and contrasting modes of karyotype evolution via chromosome fusion or intercentromeric recombination.</title>
        <authorList>
            <person name="Coelho M.A."/>
            <person name="David-Palma M."/>
            <person name="Shea T."/>
            <person name="Bowers K."/>
            <person name="McGinley-Smith S."/>
            <person name="Mohammad A.W."/>
            <person name="Gnirke A."/>
            <person name="Yurkov A.M."/>
            <person name="Nowrousian M."/>
            <person name="Sun S."/>
            <person name="Cuomo C.A."/>
            <person name="Heitman J."/>
        </authorList>
    </citation>
    <scope>NUCLEOTIDE SEQUENCE [LARGE SCALE GENOMIC DNA]</scope>
    <source>
        <strain evidence="4">CBS 11374</strain>
    </source>
</reference>
<dbReference type="GeneID" id="87956706"/>
<dbReference type="Pfam" id="PF08265">
    <property type="entry name" value="YL1_C"/>
    <property type="match status" value="1"/>
</dbReference>
<feature type="compositionally biased region" description="Basic and acidic residues" evidence="2">
    <location>
        <begin position="169"/>
        <end position="179"/>
    </location>
</feature>